<dbReference type="eggNOG" id="ENOG5031EB3">
    <property type="taxonomic scope" value="Bacteria"/>
</dbReference>
<dbReference type="RefSeq" id="WP_018578707.1">
    <property type="nucleotide sequence ID" value="NZ_KB892437.1"/>
</dbReference>
<name>A0A0W0YWH4_9GAMM</name>
<protein>
    <submittedName>
        <fullName evidence="2">Uncharacterized protein</fullName>
    </submittedName>
</protein>
<feature type="region of interest" description="Disordered" evidence="1">
    <location>
        <begin position="125"/>
        <end position="151"/>
    </location>
</feature>
<sequence>MNNLLKTLILFVLISYWPVSSWATSHEELNERNYFQFVIPEYHTTRQSGQTLDVYVRYAYKPGLPTSEYPDYRLLRTRILKYMEPSEELPAEVFWEIIATSMGRELMHDFPLTGVSVQLYVHDNQNPDSFEPGDHGPTFTAGDITPLDIHH</sequence>
<comment type="caution">
    <text evidence="2">The sequence shown here is derived from an EMBL/GenBank/DDBJ whole genome shotgun (WGS) entry which is preliminary data.</text>
</comment>
<dbReference type="PATRIC" id="fig|1122169.6.peg.1527"/>
<reference evidence="2 3" key="1">
    <citation type="submission" date="2015-11" db="EMBL/GenBank/DDBJ databases">
        <title>Genomic analysis of 38 Legionella species identifies large and diverse effector repertoires.</title>
        <authorList>
            <person name="Burstein D."/>
            <person name="Amaro F."/>
            <person name="Zusman T."/>
            <person name="Lifshitz Z."/>
            <person name="Cohen O."/>
            <person name="Gilbert J.A."/>
            <person name="Pupko T."/>
            <person name="Shuman H.A."/>
            <person name="Segal G."/>
        </authorList>
    </citation>
    <scope>NUCLEOTIDE SEQUENCE [LARGE SCALE GENOMIC DNA]</scope>
    <source>
        <strain evidence="2 3">ATCC 49655</strain>
    </source>
</reference>
<dbReference type="OrthoDB" id="5645490at2"/>
<dbReference type="EMBL" id="LNYW01000040">
    <property type="protein sequence ID" value="KTD60915.1"/>
    <property type="molecule type" value="Genomic_DNA"/>
</dbReference>
<evidence type="ECO:0000256" key="1">
    <source>
        <dbReference type="SAM" id="MobiDB-lite"/>
    </source>
</evidence>
<gene>
    <name evidence="2" type="ORF">Lsha_1326</name>
</gene>
<dbReference type="Proteomes" id="UP000054600">
    <property type="component" value="Unassembled WGS sequence"/>
</dbReference>
<dbReference type="AlphaFoldDB" id="A0A0W0YWH4"/>
<accession>A0A0W0YWH4</accession>
<evidence type="ECO:0000313" key="3">
    <source>
        <dbReference type="Proteomes" id="UP000054600"/>
    </source>
</evidence>
<evidence type="ECO:0000313" key="2">
    <source>
        <dbReference type="EMBL" id="KTD60915.1"/>
    </source>
</evidence>
<keyword evidence="3" id="KW-1185">Reference proteome</keyword>
<proteinExistence type="predicted"/>
<organism evidence="2 3">
    <name type="scientific">Legionella shakespearei DSM 23087</name>
    <dbReference type="NCBI Taxonomy" id="1122169"/>
    <lineage>
        <taxon>Bacteria</taxon>
        <taxon>Pseudomonadati</taxon>
        <taxon>Pseudomonadota</taxon>
        <taxon>Gammaproteobacteria</taxon>
        <taxon>Legionellales</taxon>
        <taxon>Legionellaceae</taxon>
        <taxon>Legionella</taxon>
    </lineage>
</organism>